<keyword evidence="4 7" id="KW-1133">Transmembrane helix</keyword>
<dbReference type="GO" id="GO:0016020">
    <property type="term" value="C:membrane"/>
    <property type="evidence" value="ECO:0007669"/>
    <property type="project" value="UniProtKB-SubCell"/>
</dbReference>
<feature type="transmembrane region" description="Helical" evidence="7">
    <location>
        <begin position="137"/>
        <end position="156"/>
    </location>
</feature>
<dbReference type="InterPro" id="IPR001594">
    <property type="entry name" value="Palmitoyltrfase_DHHC"/>
</dbReference>
<feature type="transmembrane region" description="Helical" evidence="7">
    <location>
        <begin position="193"/>
        <end position="221"/>
    </location>
</feature>
<evidence type="ECO:0000256" key="5">
    <source>
        <dbReference type="ARBA" id="ARBA00023136"/>
    </source>
</evidence>
<keyword evidence="6 7" id="KW-0012">Acyltransferase</keyword>
<feature type="transmembrane region" description="Helical" evidence="7">
    <location>
        <begin position="168"/>
        <end position="187"/>
    </location>
</feature>
<evidence type="ECO:0000256" key="6">
    <source>
        <dbReference type="ARBA" id="ARBA00023315"/>
    </source>
</evidence>
<dbReference type="EnsemblMetazoa" id="XM_038207939.1">
    <property type="protein sequence ID" value="XP_038063867.1"/>
    <property type="gene ID" value="LOC119734436"/>
</dbReference>
<dbReference type="AlphaFoldDB" id="A0A914AJG5"/>
<dbReference type="GeneID" id="119734436"/>
<feature type="domain" description="Palmitoyltransferase DHHC" evidence="8">
    <location>
        <begin position="93"/>
        <end position="231"/>
    </location>
</feature>
<dbReference type="Proteomes" id="UP000887568">
    <property type="component" value="Unplaced"/>
</dbReference>
<evidence type="ECO:0000256" key="1">
    <source>
        <dbReference type="ARBA" id="ARBA00004141"/>
    </source>
</evidence>
<accession>A0A914AJG5</accession>
<evidence type="ECO:0000313" key="9">
    <source>
        <dbReference type="EnsemblMetazoa" id="XP_038063867.1"/>
    </source>
</evidence>
<evidence type="ECO:0000256" key="4">
    <source>
        <dbReference type="ARBA" id="ARBA00022989"/>
    </source>
</evidence>
<dbReference type="InterPro" id="IPR039859">
    <property type="entry name" value="PFA4/ZDH16/20/ERF2-like"/>
</dbReference>
<evidence type="ECO:0000256" key="2">
    <source>
        <dbReference type="ARBA" id="ARBA00022679"/>
    </source>
</evidence>
<evidence type="ECO:0000256" key="3">
    <source>
        <dbReference type="ARBA" id="ARBA00022692"/>
    </source>
</evidence>
<comment type="subcellular location">
    <subcellularLocation>
        <location evidence="1">Membrane</location>
        <topology evidence="1">Multi-pass membrane protein</topology>
    </subcellularLocation>
</comment>
<dbReference type="Pfam" id="PF01529">
    <property type="entry name" value="DHHC"/>
    <property type="match status" value="1"/>
</dbReference>
<organism evidence="9 10">
    <name type="scientific">Patiria miniata</name>
    <name type="common">Bat star</name>
    <name type="synonym">Asterina miniata</name>
    <dbReference type="NCBI Taxonomy" id="46514"/>
    <lineage>
        <taxon>Eukaryota</taxon>
        <taxon>Metazoa</taxon>
        <taxon>Echinodermata</taxon>
        <taxon>Eleutherozoa</taxon>
        <taxon>Asterozoa</taxon>
        <taxon>Asteroidea</taxon>
        <taxon>Valvatacea</taxon>
        <taxon>Valvatida</taxon>
        <taxon>Asterinidae</taxon>
        <taxon>Patiria</taxon>
    </lineage>
</organism>
<sequence>MIPSLRWKQILPRGRGDKLSVLVAVTELLVEGFFELLVILPRKYPEATMYYWLSVALGLFLFINTLGNLLMAMSTELSTSSSLLPTVLRPGWDYCYSCQRNTPPRAYHCGHCGICVLKRDHHCLFIGSCVGYANHRYYLVCIMYITLGALYANYLNMEYIVENVSENLKWTTLLASFTPIFGWLFGLTQPVSYFIAFQSGTCALGFLGFVILFGYHVYIALRGQTTHEKRRSRDRSYDLGWRQNMREVLGTRWYLVWIFPLIRSPLPGDGIHFLNRGALGLEDVKDL</sequence>
<comment type="catalytic activity">
    <reaction evidence="7">
        <text>L-cysteinyl-[protein] + hexadecanoyl-CoA = S-hexadecanoyl-L-cysteinyl-[protein] + CoA</text>
        <dbReference type="Rhea" id="RHEA:36683"/>
        <dbReference type="Rhea" id="RHEA-COMP:10131"/>
        <dbReference type="Rhea" id="RHEA-COMP:11032"/>
        <dbReference type="ChEBI" id="CHEBI:29950"/>
        <dbReference type="ChEBI" id="CHEBI:57287"/>
        <dbReference type="ChEBI" id="CHEBI:57379"/>
        <dbReference type="ChEBI" id="CHEBI:74151"/>
        <dbReference type="EC" id="2.3.1.225"/>
    </reaction>
</comment>
<keyword evidence="5 7" id="KW-0472">Membrane</keyword>
<comment type="domain">
    <text evidence="7">The DHHC domain is required for palmitoyltransferase activity.</text>
</comment>
<keyword evidence="3 7" id="KW-0812">Transmembrane</keyword>
<keyword evidence="10" id="KW-1185">Reference proteome</keyword>
<evidence type="ECO:0000313" key="10">
    <source>
        <dbReference type="Proteomes" id="UP000887568"/>
    </source>
</evidence>
<evidence type="ECO:0000259" key="8">
    <source>
        <dbReference type="Pfam" id="PF01529"/>
    </source>
</evidence>
<keyword evidence="2 7" id="KW-0808">Transferase</keyword>
<name>A0A914AJG5_PATMI</name>
<comment type="similarity">
    <text evidence="7">Belongs to the DHHC palmitoyltransferase family.</text>
</comment>
<dbReference type="PANTHER" id="PTHR12246">
    <property type="entry name" value="PALMITOYLTRANSFERASE ZDHHC16"/>
    <property type="match status" value="1"/>
</dbReference>
<feature type="transmembrane region" description="Helical" evidence="7">
    <location>
        <begin position="50"/>
        <end position="73"/>
    </location>
</feature>
<dbReference type="GO" id="GO:0019706">
    <property type="term" value="F:protein-cysteine S-palmitoyltransferase activity"/>
    <property type="evidence" value="ECO:0007669"/>
    <property type="project" value="UniProtKB-EC"/>
</dbReference>
<dbReference type="PROSITE" id="PS50216">
    <property type="entry name" value="DHHC"/>
    <property type="match status" value="1"/>
</dbReference>
<dbReference type="EC" id="2.3.1.225" evidence="7"/>
<dbReference type="OMA" id="ACMIVDT"/>
<dbReference type="OrthoDB" id="302728at2759"/>
<dbReference type="RefSeq" id="XP_038063867.1">
    <property type="nucleotide sequence ID" value="XM_038207939.1"/>
</dbReference>
<reference evidence="9" key="1">
    <citation type="submission" date="2022-11" db="UniProtKB">
        <authorList>
            <consortium name="EnsemblMetazoa"/>
        </authorList>
    </citation>
    <scope>IDENTIFICATION</scope>
</reference>
<evidence type="ECO:0000256" key="7">
    <source>
        <dbReference type="RuleBase" id="RU079119"/>
    </source>
</evidence>
<protein>
    <recommendedName>
        <fullName evidence="7">Palmitoyltransferase</fullName>
        <ecNumber evidence="7">2.3.1.225</ecNumber>
    </recommendedName>
</protein>
<proteinExistence type="inferred from homology"/>